<accession>A0A0L7L4E2</accession>
<proteinExistence type="predicted"/>
<dbReference type="SMART" id="SM00225">
    <property type="entry name" value="BTB"/>
    <property type="match status" value="1"/>
</dbReference>
<dbReference type="Pfam" id="PF00651">
    <property type="entry name" value="BTB"/>
    <property type="match status" value="1"/>
</dbReference>
<name>A0A0L7L4E2_OPEBR</name>
<dbReference type="InterPro" id="IPR000210">
    <property type="entry name" value="BTB/POZ_dom"/>
</dbReference>
<dbReference type="EMBL" id="JTDY01003036">
    <property type="protein sequence ID" value="KOB70280.1"/>
    <property type="molecule type" value="Genomic_DNA"/>
</dbReference>
<organism evidence="2 3">
    <name type="scientific">Operophtera brumata</name>
    <name type="common">Winter moth</name>
    <name type="synonym">Phalaena brumata</name>
    <dbReference type="NCBI Taxonomy" id="104452"/>
    <lineage>
        <taxon>Eukaryota</taxon>
        <taxon>Metazoa</taxon>
        <taxon>Ecdysozoa</taxon>
        <taxon>Arthropoda</taxon>
        <taxon>Hexapoda</taxon>
        <taxon>Insecta</taxon>
        <taxon>Pterygota</taxon>
        <taxon>Neoptera</taxon>
        <taxon>Endopterygota</taxon>
        <taxon>Lepidoptera</taxon>
        <taxon>Glossata</taxon>
        <taxon>Ditrysia</taxon>
        <taxon>Geometroidea</taxon>
        <taxon>Geometridae</taxon>
        <taxon>Larentiinae</taxon>
        <taxon>Operophtera</taxon>
    </lineage>
</organism>
<evidence type="ECO:0000313" key="3">
    <source>
        <dbReference type="Proteomes" id="UP000037510"/>
    </source>
</evidence>
<dbReference type="Gene3D" id="6.10.250.3030">
    <property type="match status" value="1"/>
</dbReference>
<reference evidence="2 3" key="1">
    <citation type="journal article" date="2015" name="Genome Biol. Evol.">
        <title>The genome of winter moth (Operophtera brumata) provides a genomic perspective on sexual dimorphism and phenology.</title>
        <authorList>
            <person name="Derks M.F."/>
            <person name="Smit S."/>
            <person name="Salis L."/>
            <person name="Schijlen E."/>
            <person name="Bossers A."/>
            <person name="Mateman C."/>
            <person name="Pijl A.S."/>
            <person name="de Ridder D."/>
            <person name="Groenen M.A."/>
            <person name="Visser M.E."/>
            <person name="Megens H.J."/>
        </authorList>
    </citation>
    <scope>NUCLEOTIDE SEQUENCE [LARGE SCALE GENOMIC DNA]</scope>
    <source>
        <strain evidence="2">WM2013NL</strain>
        <tissue evidence="2">Head and thorax</tissue>
    </source>
</reference>
<feature type="domain" description="BTB" evidence="1">
    <location>
        <begin position="174"/>
        <end position="241"/>
    </location>
</feature>
<dbReference type="AlphaFoldDB" id="A0A0L7L4E2"/>
<evidence type="ECO:0000259" key="1">
    <source>
        <dbReference type="PROSITE" id="PS50097"/>
    </source>
</evidence>
<gene>
    <name evidence="2" type="ORF">OBRU01_14374</name>
</gene>
<dbReference type="STRING" id="104452.A0A0L7L4E2"/>
<dbReference type="PANTHER" id="PTHR24413">
    <property type="entry name" value="SPECKLE-TYPE POZ PROTEIN"/>
    <property type="match status" value="1"/>
</dbReference>
<evidence type="ECO:0000313" key="2">
    <source>
        <dbReference type="EMBL" id="KOB70280.1"/>
    </source>
</evidence>
<keyword evidence="3" id="KW-1185">Reference proteome</keyword>
<comment type="caution">
    <text evidence="2">The sequence shown here is derived from an EMBL/GenBank/DDBJ whole genome shotgun (WGS) entry which is preliminary data.</text>
</comment>
<dbReference type="Proteomes" id="UP000037510">
    <property type="component" value="Unassembled WGS sequence"/>
</dbReference>
<dbReference type="PROSITE" id="PS50097">
    <property type="entry name" value="BTB"/>
    <property type="match status" value="1"/>
</dbReference>
<dbReference type="Gene3D" id="3.30.710.10">
    <property type="entry name" value="Potassium Channel Kv1.1, Chain A"/>
    <property type="match status" value="1"/>
</dbReference>
<protein>
    <submittedName>
        <fullName evidence="2">Roadkill</fullName>
    </submittedName>
</protein>
<dbReference type="SUPFAM" id="SSF54695">
    <property type="entry name" value="POZ domain"/>
    <property type="match status" value="1"/>
</dbReference>
<dbReference type="InterPro" id="IPR011333">
    <property type="entry name" value="SKP1/BTB/POZ_sf"/>
</dbReference>
<sequence>MADNRYTIKVEKSTEDETDIYDITWTIPNFKQILETNVMTKGYRIPRYTVVEVPGTSFKLKVGFFGVTPELMEVYYLTTTSYFIKLSLNVRDQQSFTRDFFVEYQAVQANEWQHSAALDNIRDIDRGRYNRPLLIYLKFTVSQAIRVVCHNIPLLHTPQLSEDFGTLLTDTGYSDVTMKSGEGIEFRAHKAVLAVRSKVMRAQFEHNTNEIITYVVDTLWETEVLRDVLTFVYTDKAPRVDDAPDKLLAAADYYQLMGLKSLCEEALYKRLTVENAVETLQLAELHSANSLMQSTLAFIKNGRAKLVTETEGWANIQSVAIVKRMYNLIVADDTNDILAVALNEIGLK</sequence>